<sequence>MRSAQRRDGANVRDLHHRVCRRLNEHRLRFGFYGGRYGRNVGGVDEAERNAVLLADARKEPARAAVDVVRHDRMVARGKQLHQRGDGRHAACKRQRVRAALKRGERFFKVFAGRVLHPRIIIARTLTDARVGKSG</sequence>
<organism evidence="1">
    <name type="scientific">bioreactor metagenome</name>
    <dbReference type="NCBI Taxonomy" id="1076179"/>
    <lineage>
        <taxon>unclassified sequences</taxon>
        <taxon>metagenomes</taxon>
        <taxon>ecological metagenomes</taxon>
    </lineage>
</organism>
<accession>A0A645F9G9</accession>
<name>A0A645F9G9_9ZZZZ</name>
<protein>
    <submittedName>
        <fullName evidence="1">Uncharacterized protein</fullName>
    </submittedName>
</protein>
<comment type="caution">
    <text evidence="1">The sequence shown here is derived from an EMBL/GenBank/DDBJ whole genome shotgun (WGS) entry which is preliminary data.</text>
</comment>
<dbReference type="EMBL" id="VSSQ01056705">
    <property type="protein sequence ID" value="MPN10550.1"/>
    <property type="molecule type" value="Genomic_DNA"/>
</dbReference>
<dbReference type="AlphaFoldDB" id="A0A645F9G9"/>
<proteinExistence type="predicted"/>
<evidence type="ECO:0000313" key="1">
    <source>
        <dbReference type="EMBL" id="MPN10550.1"/>
    </source>
</evidence>
<gene>
    <name evidence="1" type="ORF">SDC9_157845</name>
</gene>
<reference evidence="1" key="1">
    <citation type="submission" date="2019-08" db="EMBL/GenBank/DDBJ databases">
        <authorList>
            <person name="Kucharzyk K."/>
            <person name="Murdoch R.W."/>
            <person name="Higgins S."/>
            <person name="Loffler F."/>
        </authorList>
    </citation>
    <scope>NUCLEOTIDE SEQUENCE</scope>
</reference>